<feature type="coiled-coil region" evidence="1">
    <location>
        <begin position="20"/>
        <end position="76"/>
    </location>
</feature>
<gene>
    <name evidence="2" type="ORF">SAMN05444853_13320</name>
</gene>
<dbReference type="EMBL" id="FOBN01000033">
    <property type="protein sequence ID" value="SEM63776.1"/>
    <property type="molecule type" value="Genomic_DNA"/>
</dbReference>
<protein>
    <submittedName>
        <fullName evidence="2">Cohesin loading factor subunit SCC2/myosin X</fullName>
    </submittedName>
</protein>
<proteinExistence type="predicted"/>
<dbReference type="GeneID" id="83544492"/>
<evidence type="ECO:0000256" key="1">
    <source>
        <dbReference type="SAM" id="Coils"/>
    </source>
</evidence>
<name>A0A1H7ZZW5_9PAST</name>
<accession>A0A1H7ZZW5</accession>
<dbReference type="RefSeq" id="WP_090923285.1">
    <property type="nucleotide sequence ID" value="NZ_CP016180.1"/>
</dbReference>
<evidence type="ECO:0000313" key="3">
    <source>
        <dbReference type="Proteomes" id="UP000198883"/>
    </source>
</evidence>
<organism evidence="2 3">
    <name type="scientific">Phocoenobacter skyensis</name>
    <dbReference type="NCBI Taxonomy" id="97481"/>
    <lineage>
        <taxon>Bacteria</taxon>
        <taxon>Pseudomonadati</taxon>
        <taxon>Pseudomonadota</taxon>
        <taxon>Gammaproteobacteria</taxon>
        <taxon>Pasteurellales</taxon>
        <taxon>Pasteurellaceae</taxon>
        <taxon>Phocoenobacter</taxon>
    </lineage>
</organism>
<evidence type="ECO:0000313" key="2">
    <source>
        <dbReference type="EMBL" id="SEM63776.1"/>
    </source>
</evidence>
<keyword evidence="1" id="KW-0175">Coiled coil</keyword>
<dbReference type="Proteomes" id="UP000198883">
    <property type="component" value="Unassembled WGS sequence"/>
</dbReference>
<reference evidence="3" key="1">
    <citation type="submission" date="2016-10" db="EMBL/GenBank/DDBJ databases">
        <authorList>
            <person name="Varghese N."/>
            <person name="Submissions S."/>
        </authorList>
    </citation>
    <scope>NUCLEOTIDE SEQUENCE [LARGE SCALE GENOMIC DNA]</scope>
    <source>
        <strain evidence="3">DSM 24204</strain>
    </source>
</reference>
<dbReference type="AlphaFoldDB" id="A0A1H7ZZW5"/>
<sequence>MLKTLIKVNRALTRIQREQEREAKRRNAQIIRERKHLEKERKKRLAEIERDRKNAERILNQKIKRQEQQRKAKNKRKYERFLAKGNKSLEKRCLQRAKLKEQFFCAGSNV</sequence>
<dbReference type="STRING" id="97481.SAMN05444853_13320"/>